<feature type="domain" description="SCP" evidence="5">
    <location>
        <begin position="158"/>
        <end position="290"/>
    </location>
</feature>
<dbReference type="EMBL" id="KX257996">
    <property type="protein sequence ID" value="AOC97538.1"/>
    <property type="molecule type" value="Genomic_DNA"/>
</dbReference>
<gene>
    <name evidence="6" type="primary">PR1-1</name>
</gene>
<evidence type="ECO:0000256" key="1">
    <source>
        <dbReference type="ARBA" id="ARBA00008045"/>
    </source>
</evidence>
<dbReference type="CDD" id="cd23163">
    <property type="entry name" value="Prefoldin_2"/>
    <property type="match status" value="1"/>
</dbReference>
<evidence type="ECO:0000259" key="5">
    <source>
        <dbReference type="SMART" id="SM00198"/>
    </source>
</evidence>
<dbReference type="PRINTS" id="PR00837">
    <property type="entry name" value="V5TPXLIKE"/>
</dbReference>
<evidence type="ECO:0000256" key="2">
    <source>
        <dbReference type="ARBA" id="ARBA00023186"/>
    </source>
</evidence>
<dbReference type="GO" id="GO:0006457">
    <property type="term" value="P:protein folding"/>
    <property type="evidence" value="ECO:0007669"/>
    <property type="project" value="InterPro"/>
</dbReference>
<evidence type="ECO:0000256" key="4">
    <source>
        <dbReference type="SAM" id="Phobius"/>
    </source>
</evidence>
<name>A0A1B2U736_FLAVE</name>
<organism evidence="6">
    <name type="scientific">Flammulina velutipes</name>
    <name type="common">Agaricus velutipes</name>
    <dbReference type="NCBI Taxonomy" id="38945"/>
    <lineage>
        <taxon>Eukaryota</taxon>
        <taxon>Fungi</taxon>
        <taxon>Dikarya</taxon>
        <taxon>Basidiomycota</taxon>
        <taxon>Agaricomycotina</taxon>
        <taxon>Agaricomycetes</taxon>
        <taxon>Agaricomycetidae</taxon>
        <taxon>Agaricales</taxon>
        <taxon>Marasmiineae</taxon>
        <taxon>Physalacriaceae</taxon>
        <taxon>Flammulina</taxon>
    </lineage>
</organism>
<dbReference type="Gene3D" id="3.40.33.10">
    <property type="entry name" value="CAP"/>
    <property type="match status" value="1"/>
</dbReference>
<sequence length="298" mass="32666">MASKAKSKAPQLSNQEIQQNFNQYTKELQNIAGKIGELEGEADEHTLVLTTLNDTLEKDPDRKCFRLIGGVLVERTVKDVVPALTTNKEGIRQVVSSLTAQYKAKETEFETFKETYKITPVAMIFITHHLLSIILALAGLSMASSPRMQKKHTTRGLFDQFQFLSAHNSVRIQHGANMLTWSAKLAEAAESWADSCQFTHTSGVLADGTAYGENMVAAAGELPIATAVEAFLSDQSSFTLDPPTYNHFSQVIWKGTTEVGCARRTQCGDVFDEDTTLVACFYGPPGNVVGQLADNIQL</sequence>
<keyword evidence="4" id="KW-1133">Transmembrane helix</keyword>
<dbReference type="PANTHER" id="PTHR13303">
    <property type="entry name" value="PREFOLDIN SUBUNIT 2"/>
    <property type="match status" value="1"/>
</dbReference>
<accession>A0A1B2U736</accession>
<dbReference type="InterPro" id="IPR009053">
    <property type="entry name" value="Prefoldin"/>
</dbReference>
<dbReference type="SMART" id="SM00198">
    <property type="entry name" value="SCP"/>
    <property type="match status" value="1"/>
</dbReference>
<dbReference type="SUPFAM" id="SSF55797">
    <property type="entry name" value="PR-1-like"/>
    <property type="match status" value="1"/>
</dbReference>
<keyword evidence="3" id="KW-0175">Coiled coil</keyword>
<dbReference type="InterPro" id="IPR035940">
    <property type="entry name" value="CAP_sf"/>
</dbReference>
<proteinExistence type="inferred from homology"/>
<dbReference type="Pfam" id="PF00188">
    <property type="entry name" value="CAP"/>
    <property type="match status" value="1"/>
</dbReference>
<keyword evidence="4" id="KW-0472">Membrane</keyword>
<comment type="similarity">
    <text evidence="1">Belongs to the prefoldin subunit beta family.</text>
</comment>
<feature type="coiled-coil region" evidence="3">
    <location>
        <begin position="14"/>
        <end position="41"/>
    </location>
</feature>
<dbReference type="Pfam" id="PF01920">
    <property type="entry name" value="Prefoldin_2"/>
    <property type="match status" value="1"/>
</dbReference>
<dbReference type="FunFam" id="1.10.287.370:FF:000002">
    <property type="entry name" value="Prefoldin subunit 2"/>
    <property type="match status" value="1"/>
</dbReference>
<dbReference type="InterPro" id="IPR001283">
    <property type="entry name" value="CRISP-related"/>
</dbReference>
<dbReference type="GO" id="GO:0051082">
    <property type="term" value="F:unfolded protein binding"/>
    <property type="evidence" value="ECO:0007669"/>
    <property type="project" value="InterPro"/>
</dbReference>
<dbReference type="InterPro" id="IPR027235">
    <property type="entry name" value="PFD2"/>
</dbReference>
<dbReference type="InterPro" id="IPR014044">
    <property type="entry name" value="CAP_dom"/>
</dbReference>
<evidence type="ECO:0000313" key="6">
    <source>
        <dbReference type="EMBL" id="AOC97538.1"/>
    </source>
</evidence>
<dbReference type="GO" id="GO:0016272">
    <property type="term" value="C:prefoldin complex"/>
    <property type="evidence" value="ECO:0007669"/>
    <property type="project" value="InterPro"/>
</dbReference>
<protein>
    <submittedName>
        <fullName evidence="6">Pathogenesis-related protein 1</fullName>
    </submittedName>
</protein>
<feature type="transmembrane region" description="Helical" evidence="4">
    <location>
        <begin position="121"/>
        <end position="143"/>
    </location>
</feature>
<reference evidence="6" key="1">
    <citation type="submission" date="2016-05" db="EMBL/GenBank/DDBJ databases">
        <title>JA/SA signaling pathways identification and their response to exogenous signals in Flammulina velutipes.</title>
        <authorList>
            <person name="Li X."/>
            <person name="Xie B."/>
        </authorList>
    </citation>
    <scope>NUCLEOTIDE SEQUENCE</scope>
</reference>
<dbReference type="InterPro" id="IPR002777">
    <property type="entry name" value="PFD_beta-like"/>
</dbReference>
<dbReference type="SUPFAM" id="SSF46579">
    <property type="entry name" value="Prefoldin"/>
    <property type="match status" value="1"/>
</dbReference>
<keyword evidence="2" id="KW-0143">Chaperone</keyword>
<dbReference type="AlphaFoldDB" id="A0A1B2U736"/>
<dbReference type="Gene3D" id="1.10.287.370">
    <property type="match status" value="1"/>
</dbReference>
<evidence type="ECO:0000256" key="3">
    <source>
        <dbReference type="SAM" id="Coils"/>
    </source>
</evidence>
<keyword evidence="4" id="KW-0812">Transmembrane</keyword>